<proteinExistence type="inferred from homology"/>
<dbReference type="InterPro" id="IPR050183">
    <property type="entry name" value="DsbB"/>
</dbReference>
<feature type="topological domain" description="Cytoplasmic" evidence="14">
    <location>
        <begin position="1"/>
        <end position="9"/>
    </location>
</feature>
<evidence type="ECO:0000256" key="1">
    <source>
        <dbReference type="ARBA" id="ARBA00004429"/>
    </source>
</evidence>
<dbReference type="InterPro" id="IPR003752">
    <property type="entry name" value="DiS_bond_form_DsbB/BdbC"/>
</dbReference>
<feature type="transmembrane region" description="Helical" evidence="15">
    <location>
        <begin position="67"/>
        <end position="88"/>
    </location>
</feature>
<evidence type="ECO:0000256" key="4">
    <source>
        <dbReference type="ARBA" id="ARBA00022475"/>
    </source>
</evidence>
<feature type="topological domain" description="Cytoplasmic" evidence="14">
    <location>
        <begin position="161"/>
        <end position="169"/>
    </location>
</feature>
<keyword evidence="9 14" id="KW-0560">Oxidoreductase</keyword>
<dbReference type="GO" id="GO:0009055">
    <property type="term" value="F:electron transfer activity"/>
    <property type="evidence" value="ECO:0007669"/>
    <property type="project" value="UniProtKB-UniRule"/>
</dbReference>
<accession>A0A222NZQ7</accession>
<keyword evidence="4 14" id="KW-1003">Cell membrane</keyword>
<dbReference type="HAMAP" id="MF_00286">
    <property type="entry name" value="DsbB"/>
    <property type="match status" value="1"/>
</dbReference>
<keyword evidence="12 14" id="KW-0143">Chaperone</keyword>
<feature type="transmembrane region" description="Helical" evidence="15">
    <location>
        <begin position="141"/>
        <end position="159"/>
    </location>
</feature>
<name>A0A222NZQ7_9GAMM</name>
<evidence type="ECO:0000256" key="5">
    <source>
        <dbReference type="ARBA" id="ARBA00022519"/>
    </source>
</evidence>
<dbReference type="GO" id="GO:0015035">
    <property type="term" value="F:protein-disulfide reductase activity"/>
    <property type="evidence" value="ECO:0007669"/>
    <property type="project" value="UniProtKB-UniRule"/>
</dbReference>
<evidence type="ECO:0000256" key="15">
    <source>
        <dbReference type="SAM" id="Phobius"/>
    </source>
</evidence>
<keyword evidence="13 14" id="KW-0676">Redox-active center</keyword>
<evidence type="ECO:0000313" key="17">
    <source>
        <dbReference type="Proteomes" id="UP000201728"/>
    </source>
</evidence>
<comment type="caution">
    <text evidence="14">Lacks conserved residue(s) required for the propagation of feature annotation.</text>
</comment>
<dbReference type="GO" id="GO:0006457">
    <property type="term" value="P:protein folding"/>
    <property type="evidence" value="ECO:0007669"/>
    <property type="project" value="InterPro"/>
</dbReference>
<feature type="transmembrane region" description="Helical" evidence="15">
    <location>
        <begin position="40"/>
        <end position="60"/>
    </location>
</feature>
<evidence type="ECO:0000256" key="7">
    <source>
        <dbReference type="ARBA" id="ARBA00022982"/>
    </source>
</evidence>
<evidence type="ECO:0000256" key="2">
    <source>
        <dbReference type="ARBA" id="ARBA00008823"/>
    </source>
</evidence>
<dbReference type="SUPFAM" id="SSF158442">
    <property type="entry name" value="DsbB-like"/>
    <property type="match status" value="1"/>
</dbReference>
<keyword evidence="17" id="KW-1185">Reference proteome</keyword>
<feature type="topological domain" description="Periplasmic" evidence="14">
    <location>
        <begin position="27"/>
        <end position="44"/>
    </location>
</feature>
<keyword evidence="7 14" id="KW-0249">Electron transport</keyword>
<evidence type="ECO:0000313" key="16">
    <source>
        <dbReference type="EMBL" id="ASQ45056.1"/>
    </source>
</evidence>
<dbReference type="EMBL" id="CP016397">
    <property type="protein sequence ID" value="ASQ45056.1"/>
    <property type="molecule type" value="Genomic_DNA"/>
</dbReference>
<comment type="subcellular location">
    <subcellularLocation>
        <location evidence="1">Cell inner membrane</location>
        <topology evidence="1">Multi-pass membrane protein</topology>
    </subcellularLocation>
    <subcellularLocation>
        <location evidence="14">Cell membrane</location>
        <topology evidence="14">Multi-pass membrane protein</topology>
    </subcellularLocation>
</comment>
<evidence type="ECO:0000256" key="11">
    <source>
        <dbReference type="ARBA" id="ARBA00023157"/>
    </source>
</evidence>
<dbReference type="InterPro" id="IPR023380">
    <property type="entry name" value="DsbB-like_sf"/>
</dbReference>
<dbReference type="RefSeq" id="WP_094090155.1">
    <property type="nucleotide sequence ID" value="NZ_CP016397.1"/>
</dbReference>
<evidence type="ECO:0000256" key="3">
    <source>
        <dbReference type="ARBA" id="ARBA00022448"/>
    </source>
</evidence>
<evidence type="ECO:0000256" key="9">
    <source>
        <dbReference type="ARBA" id="ARBA00023002"/>
    </source>
</evidence>
<gene>
    <name evidence="14 16" type="primary">dsbB</name>
    <name evidence="16" type="ORF">clem_02470</name>
</gene>
<reference evidence="16 17" key="1">
    <citation type="submission" date="2016-07" db="EMBL/GenBank/DDBJ databases">
        <authorList>
            <person name="Hassler H."/>
        </authorList>
    </citation>
    <scope>NUCLEOTIDE SEQUENCE [LARGE SCALE GENOMIC DNA]</scope>
    <source>
        <strain evidence="16 17">CDC-D5610</strain>
    </source>
</reference>
<dbReference type="GO" id="GO:0005886">
    <property type="term" value="C:plasma membrane"/>
    <property type="evidence" value="ECO:0007669"/>
    <property type="project" value="UniProtKB-SubCell"/>
</dbReference>
<keyword evidence="11 14" id="KW-1015">Disulfide bond</keyword>
<keyword evidence="10 14" id="KW-0472">Membrane</keyword>
<dbReference type="InterPro" id="IPR022920">
    <property type="entry name" value="Disulphide_bond_form_DsbB"/>
</dbReference>
<organism evidence="16 17">
    <name type="scientific">Legionella clemsonensis</name>
    <dbReference type="NCBI Taxonomy" id="1867846"/>
    <lineage>
        <taxon>Bacteria</taxon>
        <taxon>Pseudomonadati</taxon>
        <taxon>Pseudomonadota</taxon>
        <taxon>Gammaproteobacteria</taxon>
        <taxon>Legionellales</taxon>
        <taxon>Legionellaceae</taxon>
        <taxon>Legionella</taxon>
    </lineage>
</organism>
<dbReference type="Proteomes" id="UP000201728">
    <property type="component" value="Chromosome"/>
</dbReference>
<dbReference type="PANTHER" id="PTHR36570">
    <property type="entry name" value="DISULFIDE BOND FORMATION PROTEIN B"/>
    <property type="match status" value="1"/>
</dbReference>
<keyword evidence="6 14" id="KW-0812">Transmembrane</keyword>
<dbReference type="AlphaFoldDB" id="A0A222NZQ7"/>
<comment type="function">
    <text evidence="14">Required for disulfide bond formation in some periplasmic proteins. Acts by oxidizing the DsbA protein.</text>
</comment>
<keyword evidence="3 14" id="KW-0813">Transport</keyword>
<feature type="topological domain" description="Cytoplasmic" evidence="14">
    <location>
        <begin position="61"/>
        <end position="66"/>
    </location>
</feature>
<protein>
    <recommendedName>
        <fullName evidence="14">Disulfide bond formation protein B</fullName>
    </recommendedName>
    <alternativeName>
        <fullName evidence="14">Disulfide oxidoreductase</fullName>
    </alternativeName>
</protein>
<feature type="disulfide bond" description="Redox-active" evidence="14">
    <location>
        <begin position="36"/>
        <end position="39"/>
    </location>
</feature>
<keyword evidence="5" id="KW-0997">Cell inner membrane</keyword>
<feature type="transmembrane region" description="Helical" evidence="15">
    <location>
        <begin position="12"/>
        <end position="34"/>
    </location>
</feature>
<dbReference type="PANTHER" id="PTHR36570:SF3">
    <property type="entry name" value="DISULFIDE BOND FORMATION PROTEIN B"/>
    <property type="match status" value="1"/>
</dbReference>
<evidence type="ECO:0000256" key="10">
    <source>
        <dbReference type="ARBA" id="ARBA00023136"/>
    </source>
</evidence>
<dbReference type="Pfam" id="PF02600">
    <property type="entry name" value="DsbB"/>
    <property type="match status" value="1"/>
</dbReference>
<evidence type="ECO:0000256" key="8">
    <source>
        <dbReference type="ARBA" id="ARBA00022989"/>
    </source>
</evidence>
<keyword evidence="8 14" id="KW-1133">Transmembrane helix</keyword>
<evidence type="ECO:0000256" key="12">
    <source>
        <dbReference type="ARBA" id="ARBA00023186"/>
    </source>
</evidence>
<dbReference type="OrthoDB" id="3711263at2"/>
<comment type="similarity">
    <text evidence="2 14">Belongs to the DsbB family.</text>
</comment>
<dbReference type="Gene3D" id="1.20.1550.10">
    <property type="entry name" value="DsbB-like"/>
    <property type="match status" value="1"/>
</dbReference>
<evidence type="ECO:0000256" key="6">
    <source>
        <dbReference type="ARBA" id="ARBA00022692"/>
    </source>
</evidence>
<sequence length="169" mass="19234">MTKSSYKRWQMLLFLLSLTVLGSSFYFQYIAGLAPCPLCLMQRLCVFLLVVVGFVGLLINYLKAGKLLAVLQIGVALGGLFFAGRQLWLQSLPGDQMPACLPELDILVRYFPWRDVFHALLWGAGDCAEISWKWLGLTMPGWAALYFLFMSLTGAWIFWQLNRIRRDVS</sequence>
<evidence type="ECO:0000256" key="13">
    <source>
        <dbReference type="ARBA" id="ARBA00023284"/>
    </source>
</evidence>
<dbReference type="KEGG" id="lcd:clem_02470"/>
<evidence type="ECO:0000256" key="14">
    <source>
        <dbReference type="HAMAP-Rule" id="MF_00286"/>
    </source>
</evidence>